<evidence type="ECO:0000313" key="17">
    <source>
        <dbReference type="EMBL" id="EOT67574.1"/>
    </source>
</evidence>
<dbReference type="GO" id="GO:0009401">
    <property type="term" value="P:phosphoenolpyruvate-dependent sugar phosphotransferase system"/>
    <property type="evidence" value="ECO:0007669"/>
    <property type="project" value="UniProtKB-KW"/>
</dbReference>
<dbReference type="NCBIfam" id="TIGR01995">
    <property type="entry name" value="PTS-II-ABC-beta"/>
    <property type="match status" value="1"/>
</dbReference>
<feature type="transmembrane region" description="Helical" evidence="12">
    <location>
        <begin position="311"/>
        <end position="329"/>
    </location>
</feature>
<feature type="transmembrane region" description="Helical" evidence="12">
    <location>
        <begin position="139"/>
        <end position="160"/>
    </location>
</feature>
<dbReference type="eggNOG" id="COG1264">
    <property type="taxonomic scope" value="Bacteria"/>
</dbReference>
<evidence type="ECO:0000313" key="16">
    <source>
        <dbReference type="EMBL" id="EOH75747.1"/>
    </source>
</evidence>
<feature type="domain" description="PTS EIIB type-1" evidence="14">
    <location>
        <begin position="5"/>
        <end position="87"/>
    </location>
</feature>
<organism evidence="16 18">
    <name type="scientific">Enterococcus malodoratus ATCC 43197</name>
    <dbReference type="NCBI Taxonomy" id="1158601"/>
    <lineage>
        <taxon>Bacteria</taxon>
        <taxon>Bacillati</taxon>
        <taxon>Bacillota</taxon>
        <taxon>Bacilli</taxon>
        <taxon>Lactobacillales</taxon>
        <taxon>Enterococcaceae</taxon>
        <taxon>Enterococcus</taxon>
    </lineage>
</organism>
<dbReference type="Proteomes" id="UP000014148">
    <property type="component" value="Unassembled WGS sequence"/>
</dbReference>
<comment type="subcellular location">
    <subcellularLocation>
        <location evidence="1">Cell membrane</location>
        <topology evidence="1">Multi-pass membrane protein</topology>
    </subcellularLocation>
</comment>
<comment type="caution">
    <text evidence="16">The sequence shown here is derived from an EMBL/GenBank/DDBJ whole genome shotgun (WGS) entry which is preliminary data.</text>
</comment>
<dbReference type="EMBL" id="AJAK01000019">
    <property type="protein sequence ID" value="EOH75747.1"/>
    <property type="molecule type" value="Genomic_DNA"/>
</dbReference>
<dbReference type="PROSITE" id="PS01035">
    <property type="entry name" value="PTS_EIIB_TYPE_1_CYS"/>
    <property type="match status" value="1"/>
</dbReference>
<reference evidence="17 19" key="2">
    <citation type="submission" date="2013-03" db="EMBL/GenBank/DDBJ databases">
        <title>The Genome Sequence of Enterococcus malodoratus ATCC_43197 (PacBio/Illumina hybrid assembly).</title>
        <authorList>
            <consortium name="The Broad Institute Genomics Platform"/>
            <consortium name="The Broad Institute Genome Sequencing Center for Infectious Disease"/>
            <person name="Earl A."/>
            <person name="Russ C."/>
            <person name="Gilmore M."/>
            <person name="Surin D."/>
            <person name="Walker B."/>
            <person name="Young S."/>
            <person name="Zeng Q."/>
            <person name="Gargeya S."/>
            <person name="Fitzgerald M."/>
            <person name="Haas B."/>
            <person name="Abouelleil A."/>
            <person name="Allen A.W."/>
            <person name="Alvarado L."/>
            <person name="Arachchi H.M."/>
            <person name="Berlin A.M."/>
            <person name="Chapman S.B."/>
            <person name="Gainer-Dewar J."/>
            <person name="Goldberg J."/>
            <person name="Griggs A."/>
            <person name="Gujja S."/>
            <person name="Hansen M."/>
            <person name="Howarth C."/>
            <person name="Imamovic A."/>
            <person name="Ireland A."/>
            <person name="Larimer J."/>
            <person name="McCowan C."/>
            <person name="Murphy C."/>
            <person name="Pearson M."/>
            <person name="Poon T.W."/>
            <person name="Priest M."/>
            <person name="Roberts A."/>
            <person name="Saif S."/>
            <person name="Shea T."/>
            <person name="Sisk P."/>
            <person name="Sykes S."/>
            <person name="Wortman J."/>
            <person name="Nusbaum C."/>
            <person name="Birren B."/>
        </authorList>
    </citation>
    <scope>NUCLEOTIDE SEQUENCE [LARGE SCALE GENOMIC DNA]</scope>
    <source>
        <strain evidence="17 19">ATCC 43197</strain>
    </source>
</reference>
<dbReference type="STRING" id="71451.RV07_GL003979"/>
<evidence type="ECO:0000256" key="10">
    <source>
        <dbReference type="ARBA" id="ARBA00023136"/>
    </source>
</evidence>
<dbReference type="InterPro" id="IPR003352">
    <property type="entry name" value="PTS_EIIC"/>
</dbReference>
<dbReference type="InterPro" id="IPR001127">
    <property type="entry name" value="PTS_EIIA_1_perm"/>
</dbReference>
<keyword evidence="8" id="KW-0418">Kinase</keyword>
<dbReference type="PROSITE" id="PS51103">
    <property type="entry name" value="PTS_EIIC_TYPE_1"/>
    <property type="match status" value="1"/>
</dbReference>
<dbReference type="eggNOG" id="COG2190">
    <property type="taxonomic scope" value="Bacteria"/>
</dbReference>
<dbReference type="EMBL" id="ASWA01000003">
    <property type="protein sequence ID" value="EOT67574.1"/>
    <property type="molecule type" value="Genomic_DNA"/>
</dbReference>
<evidence type="ECO:0000256" key="4">
    <source>
        <dbReference type="ARBA" id="ARBA00022597"/>
    </source>
</evidence>
<dbReference type="InterPro" id="IPR050558">
    <property type="entry name" value="PTS_Sugar-Specific_Components"/>
</dbReference>
<feature type="transmembrane region" description="Helical" evidence="12">
    <location>
        <begin position="172"/>
        <end position="192"/>
    </location>
</feature>
<feature type="transmembrane region" description="Helical" evidence="12">
    <location>
        <begin position="212"/>
        <end position="237"/>
    </location>
</feature>
<dbReference type="Proteomes" id="UP000013783">
    <property type="component" value="Unassembled WGS sequence"/>
</dbReference>
<feature type="transmembrane region" description="Helical" evidence="12">
    <location>
        <begin position="394"/>
        <end position="417"/>
    </location>
</feature>
<evidence type="ECO:0000256" key="12">
    <source>
        <dbReference type="SAM" id="Phobius"/>
    </source>
</evidence>
<dbReference type="PANTHER" id="PTHR30175">
    <property type="entry name" value="PHOSPHOTRANSFERASE SYSTEM TRANSPORT PROTEIN"/>
    <property type="match status" value="1"/>
</dbReference>
<dbReference type="InterPro" id="IPR036878">
    <property type="entry name" value="Glu_permease_IIB"/>
</dbReference>
<evidence type="ECO:0000256" key="11">
    <source>
        <dbReference type="PROSITE-ProRule" id="PRU00421"/>
    </source>
</evidence>
<dbReference type="PANTHER" id="PTHR30175:SF1">
    <property type="entry name" value="PTS SYSTEM ARBUTIN-, CELLOBIOSE-, AND SALICIN-SPECIFIC EIIBC COMPONENT-RELATED"/>
    <property type="match status" value="1"/>
</dbReference>
<dbReference type="Pfam" id="PF00367">
    <property type="entry name" value="PTS_EIIB"/>
    <property type="match status" value="1"/>
</dbReference>
<reference evidence="16 18" key="1">
    <citation type="submission" date="2013-02" db="EMBL/GenBank/DDBJ databases">
        <title>The Genome Sequence of Enterococcus malodoratus ATCC_43197.</title>
        <authorList>
            <consortium name="The Broad Institute Genome Sequencing Platform"/>
            <consortium name="The Broad Institute Genome Sequencing Center for Infectious Disease"/>
            <person name="Earl A.M."/>
            <person name="Gilmore M.S."/>
            <person name="Lebreton F."/>
            <person name="Walker B."/>
            <person name="Young S.K."/>
            <person name="Zeng Q."/>
            <person name="Gargeya S."/>
            <person name="Fitzgerald M."/>
            <person name="Haas B."/>
            <person name="Abouelleil A."/>
            <person name="Alvarado L."/>
            <person name="Arachchi H.M."/>
            <person name="Berlin A.M."/>
            <person name="Chapman S.B."/>
            <person name="Dewar J."/>
            <person name="Goldberg J."/>
            <person name="Griggs A."/>
            <person name="Gujja S."/>
            <person name="Hansen M."/>
            <person name="Howarth C."/>
            <person name="Imamovic A."/>
            <person name="Larimer J."/>
            <person name="McCowan C."/>
            <person name="Murphy C."/>
            <person name="Neiman D."/>
            <person name="Pearson M."/>
            <person name="Priest M."/>
            <person name="Roberts A."/>
            <person name="Saif S."/>
            <person name="Shea T."/>
            <person name="Sisk P."/>
            <person name="Sykes S."/>
            <person name="Wortman J."/>
            <person name="Nusbaum C."/>
            <person name="Birren B."/>
        </authorList>
    </citation>
    <scope>NUCLEOTIDE SEQUENCE [LARGE SCALE GENOMIC DNA]</scope>
    <source>
        <strain evidence="16 18">ATCC 43197</strain>
    </source>
</reference>
<feature type="transmembrane region" description="Helical" evidence="12">
    <location>
        <begin position="257"/>
        <end position="278"/>
    </location>
</feature>
<dbReference type="CDD" id="cd00212">
    <property type="entry name" value="PTS_IIB_glc"/>
    <property type="match status" value="1"/>
</dbReference>
<dbReference type="Pfam" id="PF02378">
    <property type="entry name" value="PTS_EIIC"/>
    <property type="match status" value="1"/>
</dbReference>
<dbReference type="SUPFAM" id="SSF55604">
    <property type="entry name" value="Glucose permease domain IIB"/>
    <property type="match status" value="1"/>
</dbReference>
<dbReference type="FunFam" id="2.70.70.10:FF:000001">
    <property type="entry name" value="PTS system glucose-specific IIA component"/>
    <property type="match status" value="1"/>
</dbReference>
<evidence type="ECO:0000313" key="18">
    <source>
        <dbReference type="Proteomes" id="UP000013783"/>
    </source>
</evidence>
<dbReference type="GeneID" id="79786201"/>
<dbReference type="PROSITE" id="PS51093">
    <property type="entry name" value="PTS_EIIA_TYPE_1"/>
    <property type="match status" value="1"/>
</dbReference>
<feature type="domain" description="PTS EIIA type-1" evidence="13">
    <location>
        <begin position="497"/>
        <end position="601"/>
    </location>
</feature>
<feature type="transmembrane region" description="Helical" evidence="12">
    <location>
        <begin position="438"/>
        <end position="461"/>
    </location>
</feature>
<dbReference type="RefSeq" id="WP_010741557.1">
    <property type="nucleotide sequence ID" value="NZ_KB946251.1"/>
</dbReference>
<dbReference type="OrthoDB" id="9769191at2"/>
<evidence type="ECO:0000259" key="15">
    <source>
        <dbReference type="PROSITE" id="PS51103"/>
    </source>
</evidence>
<feature type="domain" description="PTS EIIC type-1" evidence="15">
    <location>
        <begin position="101"/>
        <end position="474"/>
    </location>
</feature>
<dbReference type="GO" id="GO:0016301">
    <property type="term" value="F:kinase activity"/>
    <property type="evidence" value="ECO:0007669"/>
    <property type="project" value="UniProtKB-KW"/>
</dbReference>
<dbReference type="PROSITE" id="PS51098">
    <property type="entry name" value="PTS_EIIB_TYPE_1"/>
    <property type="match status" value="1"/>
</dbReference>
<dbReference type="GO" id="GO:0008982">
    <property type="term" value="F:protein-N(PI)-phosphohistidine-sugar phosphotransferase activity"/>
    <property type="evidence" value="ECO:0007669"/>
    <property type="project" value="InterPro"/>
</dbReference>
<keyword evidence="2" id="KW-0813">Transport</keyword>
<accession>R2NUN3</accession>
<evidence type="ECO:0000256" key="8">
    <source>
        <dbReference type="ARBA" id="ARBA00022777"/>
    </source>
</evidence>
<evidence type="ECO:0000256" key="3">
    <source>
        <dbReference type="ARBA" id="ARBA00022475"/>
    </source>
</evidence>
<dbReference type="InterPro" id="IPR011297">
    <property type="entry name" value="PTS_IIABC_b_glu"/>
</dbReference>
<gene>
    <name evidence="17" type="ORF">I585_03095</name>
    <name evidence="16" type="ORF">UAI_02756</name>
</gene>
<keyword evidence="10 12" id="KW-0472">Membrane</keyword>
<evidence type="ECO:0000256" key="6">
    <source>
        <dbReference type="ARBA" id="ARBA00022683"/>
    </source>
</evidence>
<feature type="transmembrane region" description="Helical" evidence="12">
    <location>
        <begin position="284"/>
        <end position="304"/>
    </location>
</feature>
<keyword evidence="19" id="KW-1185">Reference proteome</keyword>
<dbReference type="NCBIfam" id="TIGR00830">
    <property type="entry name" value="PTBA"/>
    <property type="match status" value="1"/>
</dbReference>
<evidence type="ECO:0000313" key="19">
    <source>
        <dbReference type="Proteomes" id="UP000014148"/>
    </source>
</evidence>
<protein>
    <submittedName>
        <fullName evidence="16">PTS system, beta-glucoside-specific IIABC component</fullName>
    </submittedName>
</protein>
<dbReference type="GO" id="GO:0015771">
    <property type="term" value="P:trehalose transport"/>
    <property type="evidence" value="ECO:0007669"/>
    <property type="project" value="TreeGrafter"/>
</dbReference>
<keyword evidence="5" id="KW-0808">Transferase</keyword>
<dbReference type="InterPro" id="IPR018113">
    <property type="entry name" value="PTrfase_EIIB_Cys"/>
</dbReference>
<dbReference type="Gene3D" id="3.30.1360.60">
    <property type="entry name" value="Glucose permease domain IIB"/>
    <property type="match status" value="1"/>
</dbReference>
<feature type="transmembrane region" description="Helical" evidence="12">
    <location>
        <begin position="110"/>
        <end position="133"/>
    </location>
</feature>
<dbReference type="InterPro" id="IPR001996">
    <property type="entry name" value="PTS_IIB_1"/>
</dbReference>
<feature type="transmembrane region" description="Helical" evidence="12">
    <location>
        <begin position="368"/>
        <end position="388"/>
    </location>
</feature>
<evidence type="ECO:0000256" key="9">
    <source>
        <dbReference type="ARBA" id="ARBA00022989"/>
    </source>
</evidence>
<dbReference type="GO" id="GO:0005886">
    <property type="term" value="C:plasma membrane"/>
    <property type="evidence" value="ECO:0007669"/>
    <property type="project" value="UniProtKB-SubCell"/>
</dbReference>
<keyword evidence="4" id="KW-0762">Sugar transport</keyword>
<dbReference type="GO" id="GO:0090589">
    <property type="term" value="F:protein-phosphocysteine-trehalose phosphotransferase system transporter activity"/>
    <property type="evidence" value="ECO:0007669"/>
    <property type="project" value="TreeGrafter"/>
</dbReference>
<feature type="transmembrane region" description="Helical" evidence="12">
    <location>
        <begin position="335"/>
        <end position="356"/>
    </location>
</feature>
<dbReference type="Gene3D" id="2.70.70.10">
    <property type="entry name" value="Glucose Permease (Domain IIA)"/>
    <property type="match status" value="1"/>
</dbReference>
<evidence type="ECO:0000256" key="1">
    <source>
        <dbReference type="ARBA" id="ARBA00004651"/>
    </source>
</evidence>
<dbReference type="eggNOG" id="COG1263">
    <property type="taxonomic scope" value="Bacteria"/>
</dbReference>
<sequence length="641" mass="68882">MEKYQALVSFILKNVGGKENVLSVTHCMTRLRFTLKDDSLVQKEEVVKSPEVMSAQFASGRFQVVVGTHVADIFQVVQEQLNGKSVEAEEEKKGLVSTLIDTITKVITPVLGILTASGLLQGILALLTATHVLSIDDGAYIILHAMGQAVFYFLPVTLGYTSAKAFKMNPFVGMMLGATLLIPELMTGLVSGDALYTLFSGTLFQTPVYNTFFGIPILFPATGYQYTVIPIIFIVYVGSKIEKWLKKVVPAVLAHNVNSFLTILITVPLAILIVGPITNVLSSLISAGVTGLYTISPVITSLVVALLYQPLVIFGLHWPISAIGITNLAQSGMDYIFPMSFTANFAQTAVVLAVFLRTRSKDQKALAVPAMVSGLFCIIEPAIYGFSLPVKKRFAFSMIGGAVGSLILAFSATKMYAMSFGILGFAAFINPKTGSMNGLILAIIATIATFAVTFILTYMTFKKSDDVVQPEEKELVKAEILVSPLEGQIKPIETAADPSFASKALGSGFVVIPEKGDVVSPVNGTIETVFPSGHAIGIISDTGIEVLIHIGIDTVELDGAGFTPLVEKGQSVVQGEKILEVDLEKITKAGYSIESFVTVTNSDQFLDVLCQQDGSIKFNDKILTVIPFNNQTELNNLAEVQ</sequence>
<dbReference type="SUPFAM" id="SSF51261">
    <property type="entry name" value="Duplicated hybrid motif"/>
    <property type="match status" value="1"/>
</dbReference>
<evidence type="ECO:0000256" key="5">
    <source>
        <dbReference type="ARBA" id="ARBA00022679"/>
    </source>
</evidence>
<keyword evidence="9 12" id="KW-1133">Transmembrane helix</keyword>
<keyword evidence="3" id="KW-1003">Cell membrane</keyword>
<evidence type="ECO:0000259" key="14">
    <source>
        <dbReference type="PROSITE" id="PS51098"/>
    </source>
</evidence>
<name>R2NUN3_9ENTE</name>
<feature type="active site" description="Phosphocysteine intermediate; for EIIB activity" evidence="11">
    <location>
        <position position="27"/>
    </location>
</feature>
<keyword evidence="6" id="KW-0598">Phosphotransferase system</keyword>
<dbReference type="PROSITE" id="PS00371">
    <property type="entry name" value="PTS_EIIA_TYPE_1_HIS"/>
    <property type="match status" value="1"/>
</dbReference>
<evidence type="ECO:0000256" key="2">
    <source>
        <dbReference type="ARBA" id="ARBA00022448"/>
    </source>
</evidence>
<dbReference type="InterPro" id="IPR013013">
    <property type="entry name" value="PTS_EIIC_1"/>
</dbReference>
<proteinExistence type="predicted"/>
<evidence type="ECO:0000259" key="13">
    <source>
        <dbReference type="PROSITE" id="PS51093"/>
    </source>
</evidence>
<evidence type="ECO:0000256" key="7">
    <source>
        <dbReference type="ARBA" id="ARBA00022692"/>
    </source>
</evidence>
<dbReference type="PATRIC" id="fig|1158601.3.peg.2717"/>
<dbReference type="InterPro" id="IPR011055">
    <property type="entry name" value="Dup_hybrid_motif"/>
</dbReference>
<dbReference type="AlphaFoldDB" id="R2NUN3"/>
<keyword evidence="7 12" id="KW-0812">Transmembrane</keyword>
<dbReference type="Pfam" id="PF00358">
    <property type="entry name" value="PTS_EIIA_1"/>
    <property type="match status" value="1"/>
</dbReference>